<dbReference type="InterPro" id="IPR013249">
    <property type="entry name" value="RNA_pol_sigma70_r4_t2"/>
</dbReference>
<evidence type="ECO:0000313" key="10">
    <source>
        <dbReference type="Proteomes" id="UP000468581"/>
    </source>
</evidence>
<evidence type="ECO:0000256" key="6">
    <source>
        <dbReference type="RuleBase" id="RU000716"/>
    </source>
</evidence>
<keyword evidence="5 6" id="KW-0804">Transcription</keyword>
<accession>A0A6P0UG40</accession>
<feature type="domain" description="RNA polymerase sigma factor 70 region 4 type 2" evidence="8">
    <location>
        <begin position="115"/>
        <end position="167"/>
    </location>
</feature>
<evidence type="ECO:0000259" key="8">
    <source>
        <dbReference type="Pfam" id="PF08281"/>
    </source>
</evidence>
<dbReference type="Gene3D" id="1.10.10.10">
    <property type="entry name" value="Winged helix-like DNA-binding domain superfamily/Winged helix DNA-binding domain"/>
    <property type="match status" value="1"/>
</dbReference>
<dbReference type="AlphaFoldDB" id="A0A6P0UG40"/>
<dbReference type="InterPro" id="IPR039425">
    <property type="entry name" value="RNA_pol_sigma-70-like"/>
</dbReference>
<dbReference type="GO" id="GO:0006352">
    <property type="term" value="P:DNA-templated transcription initiation"/>
    <property type="evidence" value="ECO:0007669"/>
    <property type="project" value="InterPro"/>
</dbReference>
<dbReference type="NCBIfam" id="TIGR02937">
    <property type="entry name" value="sigma70-ECF"/>
    <property type="match status" value="1"/>
</dbReference>
<dbReference type="GO" id="GO:0003677">
    <property type="term" value="F:DNA binding"/>
    <property type="evidence" value="ECO:0007669"/>
    <property type="project" value="UniProtKB-KW"/>
</dbReference>
<evidence type="ECO:0000259" key="7">
    <source>
        <dbReference type="Pfam" id="PF04542"/>
    </source>
</evidence>
<comment type="caution">
    <text evidence="9">The sequence shown here is derived from an EMBL/GenBank/DDBJ whole genome shotgun (WGS) entry which is preliminary data.</text>
</comment>
<comment type="similarity">
    <text evidence="1 6">Belongs to the sigma-70 factor family. ECF subfamily.</text>
</comment>
<evidence type="ECO:0000256" key="4">
    <source>
        <dbReference type="ARBA" id="ARBA00023125"/>
    </source>
</evidence>
<dbReference type="Pfam" id="PF08281">
    <property type="entry name" value="Sigma70_r4_2"/>
    <property type="match status" value="1"/>
</dbReference>
<dbReference type="InterPro" id="IPR013325">
    <property type="entry name" value="RNA_pol_sigma_r2"/>
</dbReference>
<dbReference type="InterPro" id="IPR014284">
    <property type="entry name" value="RNA_pol_sigma-70_dom"/>
</dbReference>
<evidence type="ECO:0000256" key="2">
    <source>
        <dbReference type="ARBA" id="ARBA00023015"/>
    </source>
</evidence>
<organism evidence="9 10">
    <name type="scientific">Leptobacterium flavescens</name>
    <dbReference type="NCBI Taxonomy" id="472055"/>
    <lineage>
        <taxon>Bacteria</taxon>
        <taxon>Pseudomonadati</taxon>
        <taxon>Bacteroidota</taxon>
        <taxon>Flavobacteriia</taxon>
        <taxon>Flavobacteriales</taxon>
        <taxon>Flavobacteriaceae</taxon>
        <taxon>Leptobacterium</taxon>
    </lineage>
</organism>
<protein>
    <recommendedName>
        <fullName evidence="6">RNA polymerase sigma factor</fullName>
    </recommendedName>
</protein>
<dbReference type="SUPFAM" id="SSF88946">
    <property type="entry name" value="Sigma2 domain of RNA polymerase sigma factors"/>
    <property type="match status" value="1"/>
</dbReference>
<dbReference type="PROSITE" id="PS01063">
    <property type="entry name" value="SIGMA70_ECF"/>
    <property type="match status" value="1"/>
</dbReference>
<dbReference type="InterPro" id="IPR000838">
    <property type="entry name" value="RNA_pol_sigma70_ECF_CS"/>
</dbReference>
<dbReference type="PANTHER" id="PTHR43133">
    <property type="entry name" value="RNA POLYMERASE ECF-TYPE SIGMA FACTO"/>
    <property type="match status" value="1"/>
</dbReference>
<dbReference type="InterPro" id="IPR007627">
    <property type="entry name" value="RNA_pol_sigma70_r2"/>
</dbReference>
<name>A0A6P0UG40_9FLAO</name>
<dbReference type="InterPro" id="IPR036388">
    <property type="entry name" value="WH-like_DNA-bd_sf"/>
</dbReference>
<dbReference type="InterPro" id="IPR013324">
    <property type="entry name" value="RNA_pol_sigma_r3/r4-like"/>
</dbReference>
<reference evidence="9 10" key="1">
    <citation type="submission" date="2020-01" db="EMBL/GenBank/DDBJ databases">
        <title>Leptobacterium flavescens.</title>
        <authorList>
            <person name="Wang G."/>
        </authorList>
    </citation>
    <scope>NUCLEOTIDE SEQUENCE [LARGE SCALE GENOMIC DNA]</scope>
    <source>
        <strain evidence="9 10">KCTC 22160</strain>
    </source>
</reference>
<dbReference type="GO" id="GO:0016987">
    <property type="term" value="F:sigma factor activity"/>
    <property type="evidence" value="ECO:0007669"/>
    <property type="project" value="UniProtKB-KW"/>
</dbReference>
<evidence type="ECO:0000313" key="9">
    <source>
        <dbReference type="EMBL" id="NER12205.1"/>
    </source>
</evidence>
<dbReference type="CDD" id="cd06171">
    <property type="entry name" value="Sigma70_r4"/>
    <property type="match status" value="1"/>
</dbReference>
<dbReference type="RefSeq" id="WP_163605236.1">
    <property type="nucleotide sequence ID" value="NZ_JAABOO010000001.1"/>
</dbReference>
<dbReference type="EMBL" id="JAABOO010000001">
    <property type="protein sequence ID" value="NER12205.1"/>
    <property type="molecule type" value="Genomic_DNA"/>
</dbReference>
<dbReference type="SUPFAM" id="SSF88659">
    <property type="entry name" value="Sigma3 and sigma4 domains of RNA polymerase sigma factors"/>
    <property type="match status" value="1"/>
</dbReference>
<feature type="domain" description="RNA polymerase sigma-70 region 2" evidence="7">
    <location>
        <begin position="21"/>
        <end position="84"/>
    </location>
</feature>
<keyword evidence="10" id="KW-1185">Reference proteome</keyword>
<evidence type="ECO:0000256" key="1">
    <source>
        <dbReference type="ARBA" id="ARBA00010641"/>
    </source>
</evidence>
<evidence type="ECO:0000256" key="5">
    <source>
        <dbReference type="ARBA" id="ARBA00023163"/>
    </source>
</evidence>
<keyword evidence="2 6" id="KW-0805">Transcription regulation</keyword>
<sequence>MFQIELIEKCKLNDRKAQLTLYRQYCDGMFCVAMRFLKNTEDAEDVLQESFIRAFQKIHQYRAEVSFGAWLKRIVVNRCIDFLKVKHEYYLSLDEGYMQLADENDWEIEEGISVEEVKQAIESLPEKYKYVVMLYLIEGYDHKEISEILKISETASRTQLMRGKNKLRESLKIRRNGTRS</sequence>
<dbReference type="Proteomes" id="UP000468581">
    <property type="component" value="Unassembled WGS sequence"/>
</dbReference>
<dbReference type="Pfam" id="PF04542">
    <property type="entry name" value="Sigma70_r2"/>
    <property type="match status" value="1"/>
</dbReference>
<proteinExistence type="inferred from homology"/>
<keyword evidence="3 6" id="KW-0731">Sigma factor</keyword>
<gene>
    <name evidence="9" type="ORF">GWK08_02010</name>
</gene>
<dbReference type="PANTHER" id="PTHR43133:SF51">
    <property type="entry name" value="RNA POLYMERASE SIGMA FACTOR"/>
    <property type="match status" value="1"/>
</dbReference>
<keyword evidence="4 6" id="KW-0238">DNA-binding</keyword>
<evidence type="ECO:0000256" key="3">
    <source>
        <dbReference type="ARBA" id="ARBA00023082"/>
    </source>
</evidence>
<dbReference type="Gene3D" id="1.10.1740.10">
    <property type="match status" value="1"/>
</dbReference>